<keyword evidence="1 2" id="KW-0694">RNA-binding</keyword>
<dbReference type="AlphaFoldDB" id="A0A444Y9K8"/>
<dbReference type="PANTHER" id="PTHR45880:SF1">
    <property type="entry name" value="RNA-BINDING MOTIF PROTEIN, X-LINKED 2"/>
    <property type="match status" value="1"/>
</dbReference>
<dbReference type="Proteomes" id="UP000289738">
    <property type="component" value="Chromosome B07"/>
</dbReference>
<evidence type="ECO:0000256" key="2">
    <source>
        <dbReference type="PROSITE-ProRule" id="PRU00176"/>
    </source>
</evidence>
<dbReference type="EMBL" id="SDMP01000017">
    <property type="protein sequence ID" value="RYQ98603.1"/>
    <property type="molecule type" value="Genomic_DNA"/>
</dbReference>
<dbReference type="GO" id="GO:0003723">
    <property type="term" value="F:RNA binding"/>
    <property type="evidence" value="ECO:0007669"/>
    <property type="project" value="UniProtKB-UniRule"/>
</dbReference>
<reference evidence="5 6" key="1">
    <citation type="submission" date="2019-01" db="EMBL/GenBank/DDBJ databases">
        <title>Sequencing of cultivated peanut Arachis hypogaea provides insights into genome evolution and oil improvement.</title>
        <authorList>
            <person name="Chen X."/>
        </authorList>
    </citation>
    <scope>NUCLEOTIDE SEQUENCE [LARGE SCALE GENOMIC DNA]</scope>
    <source>
        <strain evidence="6">cv. Fuhuasheng</strain>
        <tissue evidence="5">Leaves</tissue>
    </source>
</reference>
<accession>A0A444Y9K8</accession>
<dbReference type="GO" id="GO:0000398">
    <property type="term" value="P:mRNA splicing, via spliceosome"/>
    <property type="evidence" value="ECO:0007669"/>
    <property type="project" value="TreeGrafter"/>
</dbReference>
<feature type="compositionally biased region" description="Basic and acidic residues" evidence="3">
    <location>
        <begin position="172"/>
        <end position="191"/>
    </location>
</feature>
<dbReference type="STRING" id="3818.A0A444Y9K8"/>
<dbReference type="SUPFAM" id="SSF54928">
    <property type="entry name" value="RNA-binding domain, RBD"/>
    <property type="match status" value="1"/>
</dbReference>
<name>A0A444Y9K8_ARAHY</name>
<comment type="caution">
    <text evidence="5">The sequence shown here is derived from an EMBL/GenBank/DDBJ whole genome shotgun (WGS) entry which is preliminary data.</text>
</comment>
<dbReference type="GO" id="GO:0005686">
    <property type="term" value="C:U2 snRNP"/>
    <property type="evidence" value="ECO:0007669"/>
    <property type="project" value="TreeGrafter"/>
</dbReference>
<proteinExistence type="predicted"/>
<dbReference type="InterPro" id="IPR000504">
    <property type="entry name" value="RRM_dom"/>
</dbReference>
<evidence type="ECO:0000259" key="4">
    <source>
        <dbReference type="PROSITE" id="PS50102"/>
    </source>
</evidence>
<dbReference type="InterPro" id="IPR051847">
    <property type="entry name" value="RNA_proc/Spliceosome_comp"/>
</dbReference>
<dbReference type="PANTHER" id="PTHR45880">
    <property type="entry name" value="RNA-BINDING MOTIF PROTEIN, X-LINKED 2"/>
    <property type="match status" value="1"/>
</dbReference>
<dbReference type="InterPro" id="IPR035979">
    <property type="entry name" value="RBD_domain_sf"/>
</dbReference>
<dbReference type="InterPro" id="IPR012677">
    <property type="entry name" value="Nucleotide-bd_a/b_plait_sf"/>
</dbReference>
<organism evidence="5 6">
    <name type="scientific">Arachis hypogaea</name>
    <name type="common">Peanut</name>
    <dbReference type="NCBI Taxonomy" id="3818"/>
    <lineage>
        <taxon>Eukaryota</taxon>
        <taxon>Viridiplantae</taxon>
        <taxon>Streptophyta</taxon>
        <taxon>Embryophyta</taxon>
        <taxon>Tracheophyta</taxon>
        <taxon>Spermatophyta</taxon>
        <taxon>Magnoliopsida</taxon>
        <taxon>eudicotyledons</taxon>
        <taxon>Gunneridae</taxon>
        <taxon>Pentapetalae</taxon>
        <taxon>rosids</taxon>
        <taxon>fabids</taxon>
        <taxon>Fabales</taxon>
        <taxon>Fabaceae</taxon>
        <taxon>Papilionoideae</taxon>
        <taxon>50 kb inversion clade</taxon>
        <taxon>dalbergioids sensu lato</taxon>
        <taxon>Dalbergieae</taxon>
        <taxon>Pterocarpus clade</taxon>
        <taxon>Arachis</taxon>
    </lineage>
</organism>
<evidence type="ECO:0000313" key="5">
    <source>
        <dbReference type="EMBL" id="RYQ98603.1"/>
    </source>
</evidence>
<dbReference type="GO" id="GO:0071013">
    <property type="term" value="C:catalytic step 2 spliceosome"/>
    <property type="evidence" value="ECO:0007669"/>
    <property type="project" value="TreeGrafter"/>
</dbReference>
<keyword evidence="6" id="KW-1185">Reference proteome</keyword>
<evidence type="ECO:0000256" key="3">
    <source>
        <dbReference type="SAM" id="MobiDB-lite"/>
    </source>
</evidence>
<gene>
    <name evidence="5" type="ORF">Ahy_B07g086357</name>
</gene>
<feature type="region of interest" description="Disordered" evidence="3">
    <location>
        <begin position="172"/>
        <end position="195"/>
    </location>
</feature>
<dbReference type="SMART" id="SM00360">
    <property type="entry name" value="RRM"/>
    <property type="match status" value="1"/>
</dbReference>
<evidence type="ECO:0000256" key="1">
    <source>
        <dbReference type="ARBA" id="ARBA00022884"/>
    </source>
</evidence>
<dbReference type="Gene3D" id="3.30.70.330">
    <property type="match status" value="1"/>
</dbReference>
<dbReference type="Pfam" id="PF00076">
    <property type="entry name" value="RRM_1"/>
    <property type="match status" value="1"/>
</dbReference>
<dbReference type="GO" id="GO:0071011">
    <property type="term" value="C:precatalytic spliceosome"/>
    <property type="evidence" value="ECO:0007669"/>
    <property type="project" value="TreeGrafter"/>
</dbReference>
<dbReference type="CDD" id="cd00590">
    <property type="entry name" value="RRM_SF"/>
    <property type="match status" value="1"/>
</dbReference>
<sequence length="221" mass="25510">MVKEDDFGGWQIPRSKQKWRPKQVRTSYEEAVRGRKRWDEMEKKSHTVFVDNFPHDVSKGMLFKMFGWAGSVLDVFISRKKRRESLYPFAFVRFDAIGGAERAVNEMDGVYVKSKRIMVSHAMFKRVSSEQKRRGVSKRIQSEGVNVALGATKSKEGATDQHRGKVKVLEDQRQEDRAANENRKSKRKVVDVEVSSTQTERLKRSIVGGTVHPIKFSNMMQ</sequence>
<protein>
    <recommendedName>
        <fullName evidence="4">RRM domain-containing protein</fullName>
    </recommendedName>
</protein>
<feature type="domain" description="RRM" evidence="4">
    <location>
        <begin position="46"/>
        <end position="124"/>
    </location>
</feature>
<evidence type="ECO:0000313" key="6">
    <source>
        <dbReference type="Proteomes" id="UP000289738"/>
    </source>
</evidence>
<dbReference type="PROSITE" id="PS50102">
    <property type="entry name" value="RRM"/>
    <property type="match status" value="1"/>
</dbReference>